<protein>
    <submittedName>
        <fullName evidence="2">Uncharacterized protein</fullName>
    </submittedName>
</protein>
<keyword evidence="1" id="KW-1133">Transmembrane helix</keyword>
<gene>
    <name evidence="2" type="ORF">COT87_01680</name>
</gene>
<dbReference type="Proteomes" id="UP000230796">
    <property type="component" value="Unassembled WGS sequence"/>
</dbReference>
<evidence type="ECO:0000256" key="1">
    <source>
        <dbReference type="SAM" id="Phobius"/>
    </source>
</evidence>
<organism evidence="2 3">
    <name type="scientific">Candidatus Collierbacteria bacterium CG10_big_fil_rev_8_21_14_0_10_44_9</name>
    <dbReference type="NCBI Taxonomy" id="1974535"/>
    <lineage>
        <taxon>Bacteria</taxon>
        <taxon>Candidatus Collieribacteriota</taxon>
    </lineage>
</organism>
<feature type="non-terminal residue" evidence="2">
    <location>
        <position position="1"/>
    </location>
</feature>
<evidence type="ECO:0000313" key="2">
    <source>
        <dbReference type="EMBL" id="PIR99022.1"/>
    </source>
</evidence>
<name>A0A2H0VIU9_9BACT</name>
<dbReference type="EMBL" id="PFAF01000031">
    <property type="protein sequence ID" value="PIR99022.1"/>
    <property type="molecule type" value="Genomic_DNA"/>
</dbReference>
<feature type="transmembrane region" description="Helical" evidence="1">
    <location>
        <begin position="54"/>
        <end position="71"/>
    </location>
</feature>
<proteinExistence type="predicted"/>
<keyword evidence="1" id="KW-0812">Transmembrane</keyword>
<feature type="non-terminal residue" evidence="2">
    <location>
        <position position="96"/>
    </location>
</feature>
<accession>A0A2H0VIU9</accession>
<feature type="transmembrane region" description="Helical" evidence="1">
    <location>
        <begin position="25"/>
        <end position="45"/>
    </location>
</feature>
<comment type="caution">
    <text evidence="2">The sequence shown here is derived from an EMBL/GenBank/DDBJ whole genome shotgun (WGS) entry which is preliminary data.</text>
</comment>
<evidence type="ECO:0000313" key="3">
    <source>
        <dbReference type="Proteomes" id="UP000230796"/>
    </source>
</evidence>
<reference evidence="3" key="1">
    <citation type="submission" date="2017-09" db="EMBL/GenBank/DDBJ databases">
        <title>Depth-based differentiation of microbial function through sediment-hosted aquifers and enrichment of novel symbionts in the deep terrestrial subsurface.</title>
        <authorList>
            <person name="Probst A.J."/>
            <person name="Ladd B."/>
            <person name="Jarett J.K."/>
            <person name="Geller-Mcgrath D.E."/>
            <person name="Sieber C.M.K."/>
            <person name="Emerson J.B."/>
            <person name="Anantharaman K."/>
            <person name="Thomas B.C."/>
            <person name="Malmstrom R."/>
            <person name="Stieglmeier M."/>
            <person name="Klingl A."/>
            <person name="Woyke T."/>
            <person name="Ryan C.M."/>
            <person name="Banfield J.F."/>
        </authorList>
    </citation>
    <scope>NUCLEOTIDE SEQUENCE [LARGE SCALE GENOMIC DNA]</scope>
</reference>
<sequence length="96" mass="11586">FQLFKEYKWNYSASLWSEAWDEMPFMVGHVHTILLGILFVLLIYFRPRKQSQKIYLTLGLFVLSSAFLFMAHFKSDFIWTLIPPLAYVQFPWRFIV</sequence>
<keyword evidence="1" id="KW-0472">Membrane</keyword>
<dbReference type="AlphaFoldDB" id="A0A2H0VIU9"/>